<sequence>MSEKKKNPVAAMIFLLFVVGFPVLTVLFSKMGLDKHKGIRSEMQFLKDSIRVDFSKLSTFGGEALINESIRGKLVFAGFWDYACKDEMGELIDSLKSLRNNFSKEDQRKLLFVIHTEDFSQDSTWSLEASIAEWKIDTINWKFTKGIDRGRYKMETEHTCFSVAVLDGRVSRKDDSNNYLKGPLLCDYYDLKDVRTVEDLLRHMAVIMPLKQRKKIEWKQEEKLY</sequence>
<name>A0A6S6RXR1_9BACT</name>
<gene>
    <name evidence="2" type="ORF">HELGO_WM10066</name>
</gene>
<dbReference type="EMBL" id="CACVAQ010000008">
    <property type="protein sequence ID" value="CAA6798581.1"/>
    <property type="molecule type" value="Genomic_DNA"/>
</dbReference>
<organism evidence="2">
    <name type="scientific">uncultured Aureispira sp</name>
    <dbReference type="NCBI Taxonomy" id="1331704"/>
    <lineage>
        <taxon>Bacteria</taxon>
        <taxon>Pseudomonadati</taxon>
        <taxon>Bacteroidota</taxon>
        <taxon>Saprospiria</taxon>
        <taxon>Saprospirales</taxon>
        <taxon>Saprospiraceae</taxon>
        <taxon>Aureispira</taxon>
        <taxon>environmental samples</taxon>
    </lineage>
</organism>
<evidence type="ECO:0000256" key="1">
    <source>
        <dbReference type="SAM" id="Phobius"/>
    </source>
</evidence>
<proteinExistence type="predicted"/>
<dbReference type="Gene3D" id="3.40.30.10">
    <property type="entry name" value="Glutaredoxin"/>
    <property type="match status" value="1"/>
</dbReference>
<feature type="transmembrane region" description="Helical" evidence="1">
    <location>
        <begin position="12"/>
        <end position="33"/>
    </location>
</feature>
<accession>A0A6S6RXR1</accession>
<protein>
    <recommendedName>
        <fullName evidence="3">Thioredoxin domain-containing protein</fullName>
    </recommendedName>
</protein>
<dbReference type="AlphaFoldDB" id="A0A6S6RXR1"/>
<keyword evidence="1" id="KW-0472">Membrane</keyword>
<keyword evidence="1" id="KW-0812">Transmembrane</keyword>
<evidence type="ECO:0008006" key="3">
    <source>
        <dbReference type="Google" id="ProtNLM"/>
    </source>
</evidence>
<evidence type="ECO:0000313" key="2">
    <source>
        <dbReference type="EMBL" id="CAA6798581.1"/>
    </source>
</evidence>
<reference evidence="2" key="1">
    <citation type="submission" date="2020-01" db="EMBL/GenBank/DDBJ databases">
        <authorList>
            <person name="Meier V. D."/>
            <person name="Meier V D."/>
        </authorList>
    </citation>
    <scope>NUCLEOTIDE SEQUENCE</scope>
    <source>
        <strain evidence="2">HLG_WM_MAG_10</strain>
    </source>
</reference>
<keyword evidence="1" id="KW-1133">Transmembrane helix</keyword>